<reference evidence="2" key="1">
    <citation type="submission" date="2017-03" db="EMBL/GenBank/DDBJ databases">
        <title>Phytopthora megakarya and P. palmivora, two closely related causual agents of cacao black pod achieved similar genome size and gene model numbers by different mechanisms.</title>
        <authorList>
            <person name="Ali S."/>
            <person name="Shao J."/>
            <person name="Larry D.J."/>
            <person name="Kronmiller B."/>
            <person name="Shen D."/>
            <person name="Strem M.D."/>
            <person name="Melnick R.L."/>
            <person name="Guiltinan M.J."/>
            <person name="Tyler B.M."/>
            <person name="Meinhardt L.W."/>
            <person name="Bailey B.A."/>
        </authorList>
    </citation>
    <scope>NUCLEOTIDE SEQUENCE [LARGE SCALE GENOMIC DNA]</scope>
    <source>
        <strain evidence="2">zdho120</strain>
    </source>
</reference>
<accession>A0A225W8Q1</accession>
<evidence type="ECO:0000313" key="1">
    <source>
        <dbReference type="EMBL" id="OWZ14133.1"/>
    </source>
</evidence>
<proteinExistence type="predicted"/>
<dbReference type="EMBL" id="NBNE01001406">
    <property type="protein sequence ID" value="OWZ14133.1"/>
    <property type="molecule type" value="Genomic_DNA"/>
</dbReference>
<dbReference type="AlphaFoldDB" id="A0A225W8Q1"/>
<protein>
    <submittedName>
        <fullName evidence="1">Uncharacterized protein</fullName>
    </submittedName>
</protein>
<organism evidence="1 2">
    <name type="scientific">Phytophthora megakarya</name>
    <dbReference type="NCBI Taxonomy" id="4795"/>
    <lineage>
        <taxon>Eukaryota</taxon>
        <taxon>Sar</taxon>
        <taxon>Stramenopiles</taxon>
        <taxon>Oomycota</taxon>
        <taxon>Peronosporomycetes</taxon>
        <taxon>Peronosporales</taxon>
        <taxon>Peronosporaceae</taxon>
        <taxon>Phytophthora</taxon>
    </lineage>
</organism>
<gene>
    <name evidence="1" type="ORF">PHMEG_00012431</name>
</gene>
<name>A0A225W8Q1_9STRA</name>
<evidence type="ECO:0000313" key="2">
    <source>
        <dbReference type="Proteomes" id="UP000198211"/>
    </source>
</evidence>
<keyword evidence="2" id="KW-1185">Reference proteome</keyword>
<sequence length="101" mass="11343">MVSDGLCDRTLDEVERMDYKPLFKKVYPRTLDGRRGYWGISLEEGSAVAVIATIVADNVKDCNEDWEITSDCWHALMSLPGRADSYPLIPKSIPVPLLNIT</sequence>
<dbReference type="OrthoDB" id="123950at2759"/>
<dbReference type="Proteomes" id="UP000198211">
    <property type="component" value="Unassembled WGS sequence"/>
</dbReference>
<comment type="caution">
    <text evidence="1">The sequence shown here is derived from an EMBL/GenBank/DDBJ whole genome shotgun (WGS) entry which is preliminary data.</text>
</comment>